<proteinExistence type="predicted"/>
<feature type="compositionally biased region" description="Basic and acidic residues" evidence="1">
    <location>
        <begin position="157"/>
        <end position="173"/>
    </location>
</feature>
<evidence type="ECO:0000313" key="2">
    <source>
        <dbReference type="EnsemblPlants" id="EMT22422"/>
    </source>
</evidence>
<accession>M8C5X8</accession>
<protein>
    <submittedName>
        <fullName evidence="2">Uncharacterized protein</fullName>
    </submittedName>
</protein>
<organism evidence="2">
    <name type="scientific">Aegilops tauschii</name>
    <name type="common">Tausch's goatgrass</name>
    <name type="synonym">Aegilops squarrosa</name>
    <dbReference type="NCBI Taxonomy" id="37682"/>
    <lineage>
        <taxon>Eukaryota</taxon>
        <taxon>Viridiplantae</taxon>
        <taxon>Streptophyta</taxon>
        <taxon>Embryophyta</taxon>
        <taxon>Tracheophyta</taxon>
        <taxon>Spermatophyta</taxon>
        <taxon>Magnoliopsida</taxon>
        <taxon>Liliopsida</taxon>
        <taxon>Poales</taxon>
        <taxon>Poaceae</taxon>
        <taxon>BOP clade</taxon>
        <taxon>Pooideae</taxon>
        <taxon>Triticodae</taxon>
        <taxon>Triticeae</taxon>
        <taxon>Triticinae</taxon>
        <taxon>Aegilops</taxon>
    </lineage>
</organism>
<feature type="compositionally biased region" description="Polar residues" evidence="1">
    <location>
        <begin position="146"/>
        <end position="156"/>
    </location>
</feature>
<feature type="region of interest" description="Disordered" evidence="1">
    <location>
        <begin position="146"/>
        <end position="187"/>
    </location>
</feature>
<dbReference type="EnsemblPlants" id="EMT22422">
    <property type="protein sequence ID" value="EMT22422"/>
    <property type="gene ID" value="F775_24187"/>
</dbReference>
<name>M8C5X8_AEGTA</name>
<sequence length="187" mass="20548">MPQRGRVPDVDGPPRGNIATFLTFFAIAFREENNLQERGGTFASGPNPRHESDTDTFAGRADIFAREGSYMIIHSDQNHVEVGTAGWEIPEDLRAFQDELMDGSDLLMRRSRCRYLGPPFSSPDPWVGEGPRAPPLELLVNGTFQAQGNAGTPLTESSHDEDHPHATHADEHSSPPTQDNHLGIPVV</sequence>
<evidence type="ECO:0000256" key="1">
    <source>
        <dbReference type="SAM" id="MobiDB-lite"/>
    </source>
</evidence>
<dbReference type="AlphaFoldDB" id="M8C5X8"/>
<reference evidence="2" key="1">
    <citation type="submission" date="2015-06" db="UniProtKB">
        <authorList>
            <consortium name="EnsemblPlants"/>
        </authorList>
    </citation>
    <scope>IDENTIFICATION</scope>
</reference>